<dbReference type="Proteomes" id="UP001056201">
    <property type="component" value="Chromosome 1"/>
</dbReference>
<dbReference type="PANTHER" id="PTHR38442">
    <property type="entry name" value="INNER MEMBRANE PROTEIN-RELATED"/>
    <property type="match status" value="1"/>
</dbReference>
<feature type="transmembrane region" description="Helical" evidence="1">
    <location>
        <begin position="21"/>
        <end position="41"/>
    </location>
</feature>
<proteinExistence type="predicted"/>
<keyword evidence="3" id="KW-1185">Reference proteome</keyword>
<evidence type="ECO:0000256" key="1">
    <source>
        <dbReference type="SAM" id="Phobius"/>
    </source>
</evidence>
<sequence>MTPDPNPTDPALRLRQAKRGALAVLLGVPGGLYAASVALAAHPMPSGLCRAMAEAALVGGLADWFAVVALFRRPLNLPIRHTAVIPSNQARIADNLGRFIHEKFLDAQALAGLMQRTDPVTQLAAWFSVPANSQRIGRHAVTLVRHGLALVDDKRIQAFVADAVQAFIAKVDLSQALGEVLQMLTRDGRHQQLLTDVLGAALEYLKQDSVREAIVARLLTWMKTEHPMLDKLGLSDALSGWSADKLRKVLAELLQEMSERPDHDYRQAFDRLAERLVQRLQHDDELRQRADALKRQLLSDPHLLDFTRSVWHDIRQWISDDIGRPAEESVMAAQVQRLGQWVGGKLSEDEALRRSLAEHVVQLSADLAPRLADHLVRHIRNTVRAWDPQDMARQVELHIGPDLQSIRISGTLVGGLIGGLLFALARGLEWVGG</sequence>
<dbReference type="Pfam" id="PF04286">
    <property type="entry name" value="DUF445"/>
    <property type="match status" value="1"/>
</dbReference>
<keyword evidence="1" id="KW-0472">Membrane</keyword>
<name>A0ABY4S3W3_AQUTE</name>
<accession>A0ABY4S3W3</accession>
<dbReference type="EMBL" id="CP097635">
    <property type="protein sequence ID" value="URI06491.1"/>
    <property type="molecule type" value="Genomic_DNA"/>
</dbReference>
<dbReference type="PANTHER" id="PTHR38442:SF1">
    <property type="entry name" value="INNER MEMBRANE PROTEIN"/>
    <property type="match status" value="1"/>
</dbReference>
<evidence type="ECO:0000313" key="2">
    <source>
        <dbReference type="EMBL" id="URI06491.1"/>
    </source>
</evidence>
<protein>
    <submittedName>
        <fullName evidence="2">DUF445 family protein</fullName>
    </submittedName>
</protein>
<evidence type="ECO:0000313" key="3">
    <source>
        <dbReference type="Proteomes" id="UP001056201"/>
    </source>
</evidence>
<keyword evidence="1" id="KW-1133">Transmembrane helix</keyword>
<organism evidence="2 3">
    <name type="scientific">Aquincola tertiaricarbonis</name>
    <dbReference type="NCBI Taxonomy" id="391953"/>
    <lineage>
        <taxon>Bacteria</taxon>
        <taxon>Pseudomonadati</taxon>
        <taxon>Pseudomonadota</taxon>
        <taxon>Betaproteobacteria</taxon>
        <taxon>Burkholderiales</taxon>
        <taxon>Sphaerotilaceae</taxon>
        <taxon>Aquincola</taxon>
    </lineage>
</organism>
<dbReference type="RefSeq" id="WP_250194754.1">
    <property type="nucleotide sequence ID" value="NZ_CP097635.1"/>
</dbReference>
<reference evidence="2" key="1">
    <citation type="submission" date="2022-05" db="EMBL/GenBank/DDBJ databases">
        <title>An RpoN-dependent PEP-CTERM gene is involved in floc formation of an Aquincola tertiaricarbonis strain.</title>
        <authorList>
            <person name="Qiu D."/>
            <person name="Xia M."/>
        </authorList>
    </citation>
    <scope>NUCLEOTIDE SEQUENCE</scope>
    <source>
        <strain evidence="2">RN12</strain>
    </source>
</reference>
<keyword evidence="1" id="KW-0812">Transmembrane</keyword>
<dbReference type="InterPro" id="IPR007383">
    <property type="entry name" value="DUF445"/>
</dbReference>
<gene>
    <name evidence="2" type="ORF">MW290_11280</name>
</gene>